<reference evidence="3" key="1">
    <citation type="submission" date="2023-07" db="EMBL/GenBank/DDBJ databases">
        <title>Genome mining of underrepresented organisms for secondary metabolites.</title>
        <authorList>
            <person name="D'Agostino P.M."/>
        </authorList>
    </citation>
    <scope>NUCLEOTIDE SEQUENCE [LARGE SCALE GENOMIC DNA]</scope>
    <source>
        <strain evidence="3">WS4403</strain>
    </source>
</reference>
<comment type="caution">
    <text evidence="2">The sequence shown here is derived from an EMBL/GenBank/DDBJ whole genome shotgun (WGS) entry which is preliminary data.</text>
</comment>
<dbReference type="RefSeq" id="WP_017802941.1">
    <property type="nucleotide sequence ID" value="NZ_JAGGMQ010000001.1"/>
</dbReference>
<evidence type="ECO:0000256" key="1">
    <source>
        <dbReference type="SAM" id="Phobius"/>
    </source>
</evidence>
<dbReference type="EMBL" id="JAGGMQ010000001">
    <property type="protein sequence ID" value="MBP2170784.1"/>
    <property type="molecule type" value="Genomic_DNA"/>
</dbReference>
<keyword evidence="3" id="KW-1185">Reference proteome</keyword>
<feature type="transmembrane region" description="Helical" evidence="1">
    <location>
        <begin position="35"/>
        <end position="55"/>
    </location>
</feature>
<keyword evidence="1" id="KW-0812">Transmembrane</keyword>
<gene>
    <name evidence="2" type="ORF">J2125_003976</name>
</gene>
<feature type="transmembrane region" description="Helical" evidence="1">
    <location>
        <begin position="6"/>
        <end position="23"/>
    </location>
</feature>
<feature type="transmembrane region" description="Helical" evidence="1">
    <location>
        <begin position="61"/>
        <end position="80"/>
    </location>
</feature>
<organism evidence="2 3">
    <name type="scientific">Winslowiella toletana</name>
    <dbReference type="NCBI Taxonomy" id="92490"/>
    <lineage>
        <taxon>Bacteria</taxon>
        <taxon>Pseudomonadati</taxon>
        <taxon>Pseudomonadota</taxon>
        <taxon>Gammaproteobacteria</taxon>
        <taxon>Enterobacterales</taxon>
        <taxon>Erwiniaceae</taxon>
        <taxon>Winslowiella</taxon>
    </lineage>
</organism>
<evidence type="ECO:0000313" key="2">
    <source>
        <dbReference type="EMBL" id="MBP2170784.1"/>
    </source>
</evidence>
<keyword evidence="1" id="KW-1133">Transmembrane helix</keyword>
<proteinExistence type="predicted"/>
<dbReference type="Proteomes" id="UP001195624">
    <property type="component" value="Unassembled WGS sequence"/>
</dbReference>
<protein>
    <submittedName>
        <fullName evidence="2">Membrane protein YccC</fullName>
    </submittedName>
</protein>
<accession>A0ABS4PDS1</accession>
<name>A0ABS4PDS1_9GAMM</name>
<keyword evidence="1" id="KW-0472">Membrane</keyword>
<evidence type="ECO:0000313" key="3">
    <source>
        <dbReference type="Proteomes" id="UP001195624"/>
    </source>
</evidence>
<sequence length="84" mass="9062">MHGIYILLMTVLICFAGFLSGTLKSNEKLNRVSVMRDAGCAVTLGSVLFVGALFADLRVSELIMAAGISSLFFPFIIRFTKVAS</sequence>